<dbReference type="AlphaFoldDB" id="A6HBP5"/>
<gene>
    <name evidence="1" type="ORF">rCG_61445</name>
</gene>
<reference evidence="2" key="1">
    <citation type="submission" date="2005-09" db="EMBL/GenBank/DDBJ databases">
        <authorList>
            <person name="Mural R.J."/>
            <person name="Li P.W."/>
            <person name="Adams M.D."/>
            <person name="Amanatides P.G."/>
            <person name="Baden-Tillson H."/>
            <person name="Barnstead M."/>
            <person name="Chin S.H."/>
            <person name="Dew I."/>
            <person name="Evans C.A."/>
            <person name="Ferriera S."/>
            <person name="Flanigan M."/>
            <person name="Fosler C."/>
            <person name="Glodek A."/>
            <person name="Gu Z."/>
            <person name="Holt R.A."/>
            <person name="Jennings D."/>
            <person name="Kraft C.L."/>
            <person name="Lu F."/>
            <person name="Nguyen T."/>
            <person name="Nusskern D.R."/>
            <person name="Pfannkoch C.M."/>
            <person name="Sitter C."/>
            <person name="Sutton G.G."/>
            <person name="Venter J.C."/>
            <person name="Wang Z."/>
            <person name="Woodage T."/>
            <person name="Zheng X.H."/>
            <person name="Zhong F."/>
        </authorList>
    </citation>
    <scope>NUCLEOTIDE SEQUENCE [LARGE SCALE GENOMIC DNA]</scope>
    <source>
        <strain>BN</strain>
        <strain evidence="2">Sprague-Dawley</strain>
    </source>
</reference>
<name>A6HBP5_RAT</name>
<dbReference type="Proteomes" id="UP000234681">
    <property type="component" value="Chromosome 6"/>
</dbReference>
<evidence type="ECO:0000313" key="1">
    <source>
        <dbReference type="EMBL" id="EDM03451.1"/>
    </source>
</evidence>
<accession>A6HBP5</accession>
<protein>
    <submittedName>
        <fullName evidence="1">RCG61445</fullName>
    </submittedName>
</protein>
<dbReference type="EMBL" id="CH473947">
    <property type="protein sequence ID" value="EDM03451.1"/>
    <property type="molecule type" value="Genomic_DNA"/>
</dbReference>
<proteinExistence type="predicted"/>
<organism evidence="1 2">
    <name type="scientific">Rattus norvegicus</name>
    <name type="common">Rat</name>
    <dbReference type="NCBI Taxonomy" id="10116"/>
    <lineage>
        <taxon>Eukaryota</taxon>
        <taxon>Metazoa</taxon>
        <taxon>Chordata</taxon>
        <taxon>Craniata</taxon>
        <taxon>Vertebrata</taxon>
        <taxon>Euteleostomi</taxon>
        <taxon>Mammalia</taxon>
        <taxon>Eutheria</taxon>
        <taxon>Euarchontoglires</taxon>
        <taxon>Glires</taxon>
        <taxon>Rodentia</taxon>
        <taxon>Myomorpha</taxon>
        <taxon>Muroidea</taxon>
        <taxon>Muridae</taxon>
        <taxon>Murinae</taxon>
        <taxon>Rattus</taxon>
    </lineage>
</organism>
<evidence type="ECO:0000313" key="2">
    <source>
        <dbReference type="Proteomes" id="UP000234681"/>
    </source>
</evidence>
<sequence length="78" mass="9163">MEDILAKDLQRFRQYEKVANVFISKLFRAFDFAAFTNAKVVQSVCAEDLIITEINVHTPDAECKHKSDTQLETWEIWR</sequence>